<feature type="compositionally biased region" description="Basic and acidic residues" evidence="1">
    <location>
        <begin position="347"/>
        <end position="371"/>
    </location>
</feature>
<sequence>MPPLRRSSRGKTSSQPVSSAPLEKSKNTRKETKKSSKAKAVKPAAATTKLSSTFSADHGRVVQGIASPNVVSKKAQFVWFYPRPPVNGAFCAERLSVRTHGDIYHWQLIMTYRQSPRHHAHPGRVPGASEAPHNFNLISPTPSGALESSVTTQRRARPYAASWNEPRLVTRSFRSRRVEVKNGGDGARKEGGGRRKEGGGTRPARGVERCGGLEQSVLDCASFRSWGGEVSARHAMVKRSGGGRGKERADRDEDTTRPEGGWCRTQTRGKKAPMSSDQRVVVVTETQSALGEERRNVRVSGADECVVAVAKAQGVEEAARRRFSSCGHRRSVWRWGVNARRMGPLKASDHSRLSDHEARRGETQSSDREVRHLSEADVVRNHASRDNDFVGKVDGVGGPLHDPGQRQGRAGRLGGGRGGLIEAHMCTVPETGMRKGDSGVQFRSSLKGGVGGLLLKGAA</sequence>
<evidence type="ECO:0000256" key="1">
    <source>
        <dbReference type="SAM" id="MobiDB-lite"/>
    </source>
</evidence>
<keyword evidence="3" id="KW-1185">Reference proteome</keyword>
<dbReference type="Proteomes" id="UP001218218">
    <property type="component" value="Unassembled WGS sequence"/>
</dbReference>
<feature type="compositionally biased region" description="Basic and acidic residues" evidence="1">
    <location>
        <begin position="180"/>
        <end position="199"/>
    </location>
</feature>
<protein>
    <submittedName>
        <fullName evidence="2">Uncharacterized protein</fullName>
    </submittedName>
</protein>
<organism evidence="2 3">
    <name type="scientific">Mycena albidolilacea</name>
    <dbReference type="NCBI Taxonomy" id="1033008"/>
    <lineage>
        <taxon>Eukaryota</taxon>
        <taxon>Fungi</taxon>
        <taxon>Dikarya</taxon>
        <taxon>Basidiomycota</taxon>
        <taxon>Agaricomycotina</taxon>
        <taxon>Agaricomycetes</taxon>
        <taxon>Agaricomycetidae</taxon>
        <taxon>Agaricales</taxon>
        <taxon>Marasmiineae</taxon>
        <taxon>Mycenaceae</taxon>
        <taxon>Mycena</taxon>
    </lineage>
</organism>
<comment type="caution">
    <text evidence="2">The sequence shown here is derived from an EMBL/GenBank/DDBJ whole genome shotgun (WGS) entry which is preliminary data.</text>
</comment>
<feature type="region of interest" description="Disordered" evidence="1">
    <location>
        <begin position="387"/>
        <end position="417"/>
    </location>
</feature>
<proteinExistence type="predicted"/>
<accession>A0AAD6ZKI0</accession>
<dbReference type="AlphaFoldDB" id="A0AAD6ZKI0"/>
<feature type="region of interest" description="Disordered" evidence="1">
    <location>
        <begin position="1"/>
        <end position="49"/>
    </location>
</feature>
<feature type="region of interest" description="Disordered" evidence="1">
    <location>
        <begin position="237"/>
        <end position="277"/>
    </location>
</feature>
<evidence type="ECO:0000313" key="2">
    <source>
        <dbReference type="EMBL" id="KAJ7327624.1"/>
    </source>
</evidence>
<feature type="region of interest" description="Disordered" evidence="1">
    <location>
        <begin position="180"/>
        <end position="207"/>
    </location>
</feature>
<feature type="compositionally biased region" description="Basic and acidic residues" evidence="1">
    <location>
        <begin position="244"/>
        <end position="257"/>
    </location>
</feature>
<reference evidence="2" key="1">
    <citation type="submission" date="2023-03" db="EMBL/GenBank/DDBJ databases">
        <title>Massive genome expansion in bonnet fungi (Mycena s.s.) driven by repeated elements and novel gene families across ecological guilds.</title>
        <authorList>
            <consortium name="Lawrence Berkeley National Laboratory"/>
            <person name="Harder C.B."/>
            <person name="Miyauchi S."/>
            <person name="Viragh M."/>
            <person name="Kuo A."/>
            <person name="Thoen E."/>
            <person name="Andreopoulos B."/>
            <person name="Lu D."/>
            <person name="Skrede I."/>
            <person name="Drula E."/>
            <person name="Henrissat B."/>
            <person name="Morin E."/>
            <person name="Kohler A."/>
            <person name="Barry K."/>
            <person name="LaButti K."/>
            <person name="Morin E."/>
            <person name="Salamov A."/>
            <person name="Lipzen A."/>
            <person name="Mereny Z."/>
            <person name="Hegedus B."/>
            <person name="Baldrian P."/>
            <person name="Stursova M."/>
            <person name="Weitz H."/>
            <person name="Taylor A."/>
            <person name="Grigoriev I.V."/>
            <person name="Nagy L.G."/>
            <person name="Martin F."/>
            <person name="Kauserud H."/>
        </authorList>
    </citation>
    <scope>NUCLEOTIDE SEQUENCE</scope>
    <source>
        <strain evidence="2">CBHHK002</strain>
    </source>
</reference>
<feature type="region of interest" description="Disordered" evidence="1">
    <location>
        <begin position="346"/>
        <end position="371"/>
    </location>
</feature>
<evidence type="ECO:0000313" key="3">
    <source>
        <dbReference type="Proteomes" id="UP001218218"/>
    </source>
</evidence>
<feature type="compositionally biased region" description="Basic and acidic residues" evidence="1">
    <location>
        <begin position="23"/>
        <end position="34"/>
    </location>
</feature>
<dbReference type="EMBL" id="JARIHO010000041">
    <property type="protein sequence ID" value="KAJ7327624.1"/>
    <property type="molecule type" value="Genomic_DNA"/>
</dbReference>
<name>A0AAD6ZKI0_9AGAR</name>
<gene>
    <name evidence="2" type="ORF">DFH08DRAFT_816461</name>
</gene>